<proteinExistence type="inferred from homology"/>
<dbReference type="Pfam" id="PF02567">
    <property type="entry name" value="PhzC-PhzF"/>
    <property type="match status" value="1"/>
</dbReference>
<dbReference type="Proteomes" id="UP000575083">
    <property type="component" value="Unassembled WGS sequence"/>
</dbReference>
<accession>A0A7X0PL04</accession>
<evidence type="ECO:0000313" key="4">
    <source>
        <dbReference type="EMBL" id="MBB6563873.1"/>
    </source>
</evidence>
<keyword evidence="5" id="KW-1185">Reference proteome</keyword>
<gene>
    <name evidence="4" type="ORF">HNP48_006599</name>
</gene>
<reference evidence="4 5" key="1">
    <citation type="submission" date="2020-08" db="EMBL/GenBank/DDBJ databases">
        <title>Functional genomics of gut bacteria from endangered species of beetles.</title>
        <authorList>
            <person name="Carlos-Shanley C."/>
        </authorList>
    </citation>
    <scope>NUCLEOTIDE SEQUENCE [LARGE SCALE GENOMIC DNA]</scope>
    <source>
        <strain evidence="4 5">S00198</strain>
    </source>
</reference>
<name>A0A7X0PL04_9BURK</name>
<evidence type="ECO:0000256" key="2">
    <source>
        <dbReference type="ARBA" id="ARBA00023235"/>
    </source>
</evidence>
<dbReference type="EMBL" id="JACHLK010000024">
    <property type="protein sequence ID" value="MBB6563873.1"/>
    <property type="molecule type" value="Genomic_DNA"/>
</dbReference>
<keyword evidence="2" id="KW-0413">Isomerase</keyword>
<feature type="active site" evidence="3">
    <location>
        <position position="57"/>
    </location>
</feature>
<dbReference type="GO" id="GO:0016853">
    <property type="term" value="F:isomerase activity"/>
    <property type="evidence" value="ECO:0007669"/>
    <property type="project" value="UniProtKB-KW"/>
</dbReference>
<comment type="caution">
    <text evidence="4">The sequence shown here is derived from an EMBL/GenBank/DDBJ whole genome shotgun (WGS) entry which is preliminary data.</text>
</comment>
<comment type="similarity">
    <text evidence="1">Belongs to the PhzF family.</text>
</comment>
<dbReference type="PANTHER" id="PTHR13774">
    <property type="entry name" value="PHENAZINE BIOSYNTHESIS PROTEIN"/>
    <property type="match status" value="1"/>
</dbReference>
<evidence type="ECO:0000256" key="1">
    <source>
        <dbReference type="ARBA" id="ARBA00008270"/>
    </source>
</evidence>
<dbReference type="GO" id="GO:0005737">
    <property type="term" value="C:cytoplasm"/>
    <property type="evidence" value="ECO:0007669"/>
    <property type="project" value="TreeGrafter"/>
</dbReference>
<evidence type="ECO:0000256" key="3">
    <source>
        <dbReference type="PIRSR" id="PIRSR016184-1"/>
    </source>
</evidence>
<dbReference type="AlphaFoldDB" id="A0A7X0PL04"/>
<dbReference type="RefSeq" id="WP_184865320.1">
    <property type="nucleotide sequence ID" value="NZ_JACHLK010000024.1"/>
</dbReference>
<dbReference type="PANTHER" id="PTHR13774:SF39">
    <property type="entry name" value="BIOSYNTHESIS PROTEIN, PUTATIVE-RELATED"/>
    <property type="match status" value="1"/>
</dbReference>
<sequence length="302" mass="31460">MTDFAPFPKTRPAAGQVVLINVFVNGPGGGNPVPLVADARGMDAAQMQEVARTHGHESAFVLPAEVPGADWRLRFFVPHHEMEMCGHATVGTLWALRRWGVWTTPTACVQTLSGLVDVEWDAAHQRVWISQPAVREEMLSPTDASLVARTLGLADSAPMTNAATSRVKTLVPLPDAAALHALAPDFAAMEATCEAIGSTGLYPYALQQGAAGAEPTVFARQFPRKSGYPEDAATGIAAAALWGHLAAAGTIATGSAAAPVVCTVRQGDAMGSPSAIAVRPRFDAKGSVVGCWLSGEVVEGMA</sequence>
<protein>
    <submittedName>
        <fullName evidence="4">PhzF family phenazine biosynthesis protein</fullName>
    </submittedName>
</protein>
<dbReference type="SUPFAM" id="SSF54506">
    <property type="entry name" value="Diaminopimelate epimerase-like"/>
    <property type="match status" value="1"/>
</dbReference>
<dbReference type="InterPro" id="IPR003719">
    <property type="entry name" value="Phenazine_PhzF-like"/>
</dbReference>
<dbReference type="Gene3D" id="3.10.310.10">
    <property type="entry name" value="Diaminopimelate Epimerase, Chain A, domain 1"/>
    <property type="match status" value="2"/>
</dbReference>
<organism evidence="4 5">
    <name type="scientific">Acidovorax soli</name>
    <dbReference type="NCBI Taxonomy" id="592050"/>
    <lineage>
        <taxon>Bacteria</taxon>
        <taxon>Pseudomonadati</taxon>
        <taxon>Pseudomonadota</taxon>
        <taxon>Betaproteobacteria</taxon>
        <taxon>Burkholderiales</taxon>
        <taxon>Comamonadaceae</taxon>
        <taxon>Acidovorax</taxon>
    </lineage>
</organism>
<dbReference type="PIRSF" id="PIRSF016184">
    <property type="entry name" value="PhzC_PhzF"/>
    <property type="match status" value="1"/>
</dbReference>
<dbReference type="NCBIfam" id="TIGR00654">
    <property type="entry name" value="PhzF_family"/>
    <property type="match status" value="1"/>
</dbReference>
<evidence type="ECO:0000313" key="5">
    <source>
        <dbReference type="Proteomes" id="UP000575083"/>
    </source>
</evidence>